<feature type="compositionally biased region" description="Polar residues" evidence="1">
    <location>
        <begin position="328"/>
        <end position="344"/>
    </location>
</feature>
<dbReference type="OrthoDB" id="2688835at2759"/>
<evidence type="ECO:0000313" key="3">
    <source>
        <dbReference type="Proteomes" id="UP000183567"/>
    </source>
</evidence>
<dbReference type="EMBL" id="LVVM01003549">
    <property type="protein sequence ID" value="OJA14651.1"/>
    <property type="molecule type" value="Genomic_DNA"/>
</dbReference>
<feature type="compositionally biased region" description="Polar residues" evidence="1">
    <location>
        <begin position="16"/>
        <end position="28"/>
    </location>
</feature>
<feature type="region of interest" description="Disordered" evidence="1">
    <location>
        <begin position="276"/>
        <end position="297"/>
    </location>
</feature>
<comment type="caution">
    <text evidence="2">The sequence shown here is derived from an EMBL/GenBank/DDBJ whole genome shotgun (WGS) entry which is preliminary data.</text>
</comment>
<feature type="region of interest" description="Disordered" evidence="1">
    <location>
        <begin position="322"/>
        <end position="344"/>
    </location>
</feature>
<feature type="compositionally biased region" description="Basic and acidic residues" evidence="1">
    <location>
        <begin position="1"/>
        <end position="13"/>
    </location>
</feature>
<protein>
    <submittedName>
        <fullName evidence="2">Uncharacterized protein</fullName>
    </submittedName>
</protein>
<dbReference type="STRING" id="180088.A0A1J8Q3W1"/>
<feature type="compositionally biased region" description="Low complexity" evidence="1">
    <location>
        <begin position="197"/>
        <end position="210"/>
    </location>
</feature>
<feature type="region of interest" description="Disordered" evidence="1">
    <location>
        <begin position="131"/>
        <end position="219"/>
    </location>
</feature>
<dbReference type="AlphaFoldDB" id="A0A1J8Q3W1"/>
<gene>
    <name evidence="2" type="ORF">AZE42_02678</name>
</gene>
<accession>A0A1J8Q3W1</accession>
<keyword evidence="3" id="KW-1185">Reference proteome</keyword>
<feature type="compositionally biased region" description="Low complexity" evidence="1">
    <location>
        <begin position="240"/>
        <end position="257"/>
    </location>
</feature>
<reference evidence="2 3" key="1">
    <citation type="submission" date="2016-03" db="EMBL/GenBank/DDBJ databases">
        <title>Comparative genomics of the ectomycorrhizal sister species Rhizopogon vinicolor and Rhizopogon vesiculosus (Basidiomycota: Boletales) reveals a divergence of the mating type B locus.</title>
        <authorList>
            <person name="Mujic A.B."/>
            <person name="Kuo A."/>
            <person name="Tritt A."/>
            <person name="Lipzen A."/>
            <person name="Chen C."/>
            <person name="Johnson J."/>
            <person name="Sharma A."/>
            <person name="Barry K."/>
            <person name="Grigoriev I.V."/>
            <person name="Spatafora J.W."/>
        </authorList>
    </citation>
    <scope>NUCLEOTIDE SEQUENCE [LARGE SCALE GENOMIC DNA]</scope>
    <source>
        <strain evidence="2 3">AM-OR11-056</strain>
    </source>
</reference>
<organism evidence="2 3">
    <name type="scientific">Rhizopogon vesiculosus</name>
    <dbReference type="NCBI Taxonomy" id="180088"/>
    <lineage>
        <taxon>Eukaryota</taxon>
        <taxon>Fungi</taxon>
        <taxon>Dikarya</taxon>
        <taxon>Basidiomycota</taxon>
        <taxon>Agaricomycotina</taxon>
        <taxon>Agaricomycetes</taxon>
        <taxon>Agaricomycetidae</taxon>
        <taxon>Boletales</taxon>
        <taxon>Suillineae</taxon>
        <taxon>Rhizopogonaceae</taxon>
        <taxon>Rhizopogon</taxon>
    </lineage>
</organism>
<feature type="region of interest" description="Disordered" evidence="1">
    <location>
        <begin position="236"/>
        <end position="257"/>
    </location>
</feature>
<evidence type="ECO:0000256" key="1">
    <source>
        <dbReference type="SAM" id="MobiDB-lite"/>
    </source>
</evidence>
<feature type="compositionally biased region" description="Polar residues" evidence="1">
    <location>
        <begin position="169"/>
        <end position="188"/>
    </location>
</feature>
<dbReference type="Proteomes" id="UP000183567">
    <property type="component" value="Unassembled WGS sequence"/>
</dbReference>
<feature type="compositionally biased region" description="Low complexity" evidence="1">
    <location>
        <begin position="29"/>
        <end position="51"/>
    </location>
</feature>
<sequence>MANRRTPADDDHALASSGSHNRNDQLQDTLSSSSSLPTSFHSTTAATAAATTDVRQWYTDSQMGASFYDPAQVSGFEDQQPVNVWNPQYAGTGLQGGEYFTEQHQQQQAYQQPYAFEGSSTNQYSFPQQAYRQIHQQQQSQQPPHQGPARGSARASAHYRQRGAESQMYPFQQHQYSQVPQAQAPSVTQPQLPQPAPQQHQAESPASQQPTGQALAAQRTSQLIAQGQFTEVQAEPQYTAQQGQSQISPPPTQTQFQIQQFPQAQHFPQTQVPVQAEARFSHSRGHTQSQTHAHGQPQLRAHIQTHPQTHAHVQAHVRSQVHVHGPGQTPNDPQQSQHYPPSDTYYLSNEAQSMYYAMNAQGSQSLPSLVSLLATSFIWIRSLKRASPFFVPHLHLLSMSADD</sequence>
<name>A0A1J8Q3W1_9AGAM</name>
<feature type="region of interest" description="Disordered" evidence="1">
    <location>
        <begin position="1"/>
        <end position="51"/>
    </location>
</feature>
<evidence type="ECO:0000313" key="2">
    <source>
        <dbReference type="EMBL" id="OJA14651.1"/>
    </source>
</evidence>
<feature type="compositionally biased region" description="Low complexity" evidence="1">
    <location>
        <begin position="131"/>
        <end position="148"/>
    </location>
</feature>
<proteinExistence type="predicted"/>